<feature type="chain" id="PRO_5041440987" description="Ig-like domain-containing protein" evidence="10">
    <location>
        <begin position="18"/>
        <end position="710"/>
    </location>
</feature>
<reference evidence="12" key="1">
    <citation type="submission" date="2023-07" db="EMBL/GenBank/DDBJ databases">
        <authorList>
            <consortium name="CYATHOMIX"/>
        </authorList>
    </citation>
    <scope>NUCLEOTIDE SEQUENCE</scope>
    <source>
        <strain evidence="12">N/A</strain>
    </source>
</reference>
<name>A0AA36HFR9_CYLNA</name>
<dbReference type="InterPro" id="IPR013106">
    <property type="entry name" value="Ig_V-set"/>
</dbReference>
<dbReference type="Gene3D" id="2.60.40.10">
    <property type="entry name" value="Immunoglobulins"/>
    <property type="match status" value="5"/>
</dbReference>
<dbReference type="SUPFAM" id="SSF48726">
    <property type="entry name" value="Immunoglobulin"/>
    <property type="match status" value="4"/>
</dbReference>
<dbReference type="GO" id="GO:0005886">
    <property type="term" value="C:plasma membrane"/>
    <property type="evidence" value="ECO:0007669"/>
    <property type="project" value="TreeGrafter"/>
</dbReference>
<dbReference type="InterPro" id="IPR051275">
    <property type="entry name" value="Cell_adhesion_signaling"/>
</dbReference>
<dbReference type="GO" id="GO:0005911">
    <property type="term" value="C:cell-cell junction"/>
    <property type="evidence" value="ECO:0007669"/>
    <property type="project" value="TreeGrafter"/>
</dbReference>
<evidence type="ECO:0000256" key="10">
    <source>
        <dbReference type="SAM" id="SignalP"/>
    </source>
</evidence>
<dbReference type="Pfam" id="PF08205">
    <property type="entry name" value="C2-set_2"/>
    <property type="match status" value="1"/>
</dbReference>
<sequence length="710" mass="78194">MFCFLLLLLYLAVLADGEQAIVEGPQESSVFLGQTVVLKCKVKNQKGAVQWMKNGFGLGVDRQLKFFPRYSMIGSASRGEYNLQITNTTVGDDDVYACQISEAASEPSVISNPAKLTVLIRPTPPKLQKTGHFMNAVAGENVLQSCLSRKGKPPPRLGWALSYDAECRNISAWLGETRVKFSHLFKNTIATQESLQAEIEEEIQKDGHGYIVSSNISFVPRPGDDRKYLVCMSQHDTFPEKSECDSVKLMLQYAPRVNLSLASHQKLREGGSAFLACNVDAKPLDNIRIAWYKNGNQLLPHTTDTLFLETLKMEDHRTEYTCQATNSVGTSRSSMWIDVSFGPRIMSTPQEKEVNEGEPASFRCDAVGNPSPTILWTRAGDDQILSKGDTISISNARSWQQGEYICTAVVEGFKHASVSHFLHIRGPPIITVPAEVAADVGETVEMSCHVSGRPKPLEVNWKKNGEDLDYASGKMQVHQIPRSYGVESRLIIRDLREIDMGAYNCTANNGIGADAKTVTLQPRGVGNLFAYFGTTTLVALATALLTLLIFICCCIIYKRPILPEKGARFIDDPSDVTVKCEVLDGNFFPEMYSCGDGGNIASSKDYISIPQNNPDLDYVQTTTFFNSLYPKCANSSSPEYNVMNGKMEHSYGSFASGVSTPGALSDMYGISVEKAQGLETLQEVDTPNISNYNFLQTVDNRPPSRTSTHV</sequence>
<feature type="signal peptide" evidence="10">
    <location>
        <begin position="1"/>
        <end position="17"/>
    </location>
</feature>
<evidence type="ECO:0000256" key="4">
    <source>
        <dbReference type="ARBA" id="ARBA00022989"/>
    </source>
</evidence>
<dbReference type="GO" id="GO:0050839">
    <property type="term" value="F:cell adhesion molecule binding"/>
    <property type="evidence" value="ECO:0007669"/>
    <property type="project" value="TreeGrafter"/>
</dbReference>
<dbReference type="Pfam" id="PF13927">
    <property type="entry name" value="Ig_3"/>
    <property type="match status" value="1"/>
</dbReference>
<keyword evidence="13" id="KW-1185">Reference proteome</keyword>
<proteinExistence type="predicted"/>
<feature type="transmembrane region" description="Helical" evidence="9">
    <location>
        <begin position="528"/>
        <end position="557"/>
    </location>
</feature>
<feature type="domain" description="Ig-like" evidence="11">
    <location>
        <begin position="19"/>
        <end position="111"/>
    </location>
</feature>
<dbReference type="Proteomes" id="UP001176961">
    <property type="component" value="Unassembled WGS sequence"/>
</dbReference>
<dbReference type="Pfam" id="PF07686">
    <property type="entry name" value="V-set"/>
    <property type="match status" value="1"/>
</dbReference>
<keyword evidence="4 9" id="KW-1133">Transmembrane helix</keyword>
<feature type="domain" description="Ig-like" evidence="11">
    <location>
        <begin position="343"/>
        <end position="419"/>
    </location>
</feature>
<dbReference type="InterPro" id="IPR013783">
    <property type="entry name" value="Ig-like_fold"/>
</dbReference>
<dbReference type="SMART" id="SM00409">
    <property type="entry name" value="IG"/>
    <property type="match status" value="4"/>
</dbReference>
<comment type="caution">
    <text evidence="12">The sequence shown here is derived from an EMBL/GenBank/DDBJ whole genome shotgun (WGS) entry which is preliminary data.</text>
</comment>
<dbReference type="InterPro" id="IPR003599">
    <property type="entry name" value="Ig_sub"/>
</dbReference>
<dbReference type="InterPro" id="IPR007110">
    <property type="entry name" value="Ig-like_dom"/>
</dbReference>
<keyword evidence="6" id="KW-1015">Disulfide bond</keyword>
<feature type="domain" description="Ig-like" evidence="11">
    <location>
        <begin position="255"/>
        <end position="340"/>
    </location>
</feature>
<dbReference type="PROSITE" id="PS50835">
    <property type="entry name" value="IG_LIKE"/>
    <property type="match status" value="4"/>
</dbReference>
<evidence type="ECO:0000256" key="2">
    <source>
        <dbReference type="ARBA" id="ARBA00022692"/>
    </source>
</evidence>
<evidence type="ECO:0000313" key="13">
    <source>
        <dbReference type="Proteomes" id="UP001176961"/>
    </source>
</evidence>
<dbReference type="AlphaFoldDB" id="A0AA36HFR9"/>
<dbReference type="PANTHER" id="PTHR11640:SF31">
    <property type="entry name" value="IRREGULAR CHIASM C-ROUGHEST PROTEIN-RELATED"/>
    <property type="match status" value="1"/>
</dbReference>
<dbReference type="SMART" id="SM00408">
    <property type="entry name" value="IGc2"/>
    <property type="match status" value="4"/>
</dbReference>
<evidence type="ECO:0000256" key="8">
    <source>
        <dbReference type="ARBA" id="ARBA00023319"/>
    </source>
</evidence>
<protein>
    <recommendedName>
        <fullName evidence="11">Ig-like domain-containing protein</fullName>
    </recommendedName>
</protein>
<accession>A0AA36HFR9</accession>
<dbReference type="EMBL" id="CATQJL010000326">
    <property type="protein sequence ID" value="CAJ0609793.1"/>
    <property type="molecule type" value="Genomic_DNA"/>
</dbReference>
<keyword evidence="2 9" id="KW-0812">Transmembrane</keyword>
<dbReference type="FunFam" id="2.60.40.10:FF:000032">
    <property type="entry name" value="palladin isoform X1"/>
    <property type="match status" value="1"/>
</dbReference>
<keyword evidence="3" id="KW-0677">Repeat</keyword>
<keyword evidence="10" id="KW-0732">Signal</keyword>
<feature type="domain" description="Ig-like" evidence="11">
    <location>
        <begin position="427"/>
        <end position="521"/>
    </location>
</feature>
<comment type="subcellular location">
    <subcellularLocation>
        <location evidence="1">Membrane</location>
        <topology evidence="1">Single-pass type I membrane protein</topology>
    </subcellularLocation>
</comment>
<dbReference type="InterPro" id="IPR013162">
    <property type="entry name" value="CD80_C2-set"/>
</dbReference>
<dbReference type="InterPro" id="IPR036179">
    <property type="entry name" value="Ig-like_dom_sf"/>
</dbReference>
<keyword evidence="8" id="KW-0393">Immunoglobulin domain</keyword>
<dbReference type="CDD" id="cd00096">
    <property type="entry name" value="Ig"/>
    <property type="match status" value="1"/>
</dbReference>
<dbReference type="InterPro" id="IPR013098">
    <property type="entry name" value="Ig_I-set"/>
</dbReference>
<dbReference type="PANTHER" id="PTHR11640">
    <property type="entry name" value="NEPHRIN"/>
    <property type="match status" value="1"/>
</dbReference>
<dbReference type="Pfam" id="PF07679">
    <property type="entry name" value="I-set"/>
    <property type="match status" value="1"/>
</dbReference>
<organism evidence="12 13">
    <name type="scientific">Cylicocyclus nassatus</name>
    <name type="common">Nematode worm</name>
    <dbReference type="NCBI Taxonomy" id="53992"/>
    <lineage>
        <taxon>Eukaryota</taxon>
        <taxon>Metazoa</taxon>
        <taxon>Ecdysozoa</taxon>
        <taxon>Nematoda</taxon>
        <taxon>Chromadorea</taxon>
        <taxon>Rhabditida</taxon>
        <taxon>Rhabditina</taxon>
        <taxon>Rhabditomorpha</taxon>
        <taxon>Strongyloidea</taxon>
        <taxon>Strongylidae</taxon>
        <taxon>Cylicocyclus</taxon>
    </lineage>
</organism>
<keyword evidence="7" id="KW-0325">Glycoprotein</keyword>
<dbReference type="Pfam" id="PF13895">
    <property type="entry name" value="Ig_2"/>
    <property type="match status" value="1"/>
</dbReference>
<evidence type="ECO:0000313" key="12">
    <source>
        <dbReference type="EMBL" id="CAJ0609793.1"/>
    </source>
</evidence>
<gene>
    <name evidence="12" type="ORF">CYNAS_LOCUS21776</name>
</gene>
<keyword evidence="5 9" id="KW-0472">Membrane</keyword>
<evidence type="ECO:0000256" key="1">
    <source>
        <dbReference type="ARBA" id="ARBA00004479"/>
    </source>
</evidence>
<evidence type="ECO:0000256" key="6">
    <source>
        <dbReference type="ARBA" id="ARBA00023157"/>
    </source>
</evidence>
<dbReference type="InterPro" id="IPR003598">
    <property type="entry name" value="Ig_sub2"/>
</dbReference>
<evidence type="ECO:0000256" key="7">
    <source>
        <dbReference type="ARBA" id="ARBA00023180"/>
    </source>
</evidence>
<evidence type="ECO:0000256" key="9">
    <source>
        <dbReference type="SAM" id="Phobius"/>
    </source>
</evidence>
<evidence type="ECO:0000256" key="5">
    <source>
        <dbReference type="ARBA" id="ARBA00023136"/>
    </source>
</evidence>
<dbReference type="GO" id="GO:0098609">
    <property type="term" value="P:cell-cell adhesion"/>
    <property type="evidence" value="ECO:0007669"/>
    <property type="project" value="TreeGrafter"/>
</dbReference>
<evidence type="ECO:0000256" key="3">
    <source>
        <dbReference type="ARBA" id="ARBA00022737"/>
    </source>
</evidence>
<evidence type="ECO:0000259" key="11">
    <source>
        <dbReference type="PROSITE" id="PS50835"/>
    </source>
</evidence>